<comment type="similarity">
    <text evidence="2 13">Belongs to the cation transport ATPase (P-type) (TC 3.A.3) family. Type IB subfamily.</text>
</comment>
<dbReference type="InterPro" id="IPR027256">
    <property type="entry name" value="P-typ_ATPase_IB"/>
</dbReference>
<dbReference type="Pfam" id="PF00702">
    <property type="entry name" value="Hydrolase"/>
    <property type="match status" value="1"/>
</dbReference>
<keyword evidence="10" id="KW-0186">Copper</keyword>
<feature type="transmembrane region" description="Helical" evidence="13">
    <location>
        <begin position="994"/>
        <end position="1015"/>
    </location>
</feature>
<dbReference type="PRINTS" id="PR00120">
    <property type="entry name" value="HATPASE"/>
</dbReference>
<keyword evidence="3" id="KW-0813">Transport</keyword>
<dbReference type="Proteomes" id="UP000326939">
    <property type="component" value="Chromosome 1"/>
</dbReference>
<dbReference type="GO" id="GO:0016020">
    <property type="term" value="C:membrane"/>
    <property type="evidence" value="ECO:0007669"/>
    <property type="project" value="UniProtKB-SubCell"/>
</dbReference>
<dbReference type="NCBIfam" id="TIGR00003">
    <property type="entry name" value="copper ion binding protein"/>
    <property type="match status" value="2"/>
</dbReference>
<dbReference type="InterPro" id="IPR008250">
    <property type="entry name" value="ATPase_P-typ_transduc_dom_A_sf"/>
</dbReference>
<evidence type="ECO:0000256" key="2">
    <source>
        <dbReference type="ARBA" id="ARBA00006024"/>
    </source>
</evidence>
<dbReference type="CDD" id="cd00371">
    <property type="entry name" value="HMA"/>
    <property type="match status" value="2"/>
</dbReference>
<dbReference type="SUPFAM" id="SSF56784">
    <property type="entry name" value="HAD-like"/>
    <property type="match status" value="1"/>
</dbReference>
<dbReference type="PROSITE" id="PS50846">
    <property type="entry name" value="HMA_2"/>
    <property type="match status" value="2"/>
</dbReference>
<reference evidence="16" key="1">
    <citation type="journal article" date="2019" name="Gigascience">
        <title>De novo genome assembly of the endangered Acer yangbiense, a plant species with extremely small populations endemic to Yunnan Province, China.</title>
        <authorList>
            <person name="Yang J."/>
            <person name="Wariss H.M."/>
            <person name="Tao L."/>
            <person name="Zhang R."/>
            <person name="Yun Q."/>
            <person name="Hollingsworth P."/>
            <person name="Dao Z."/>
            <person name="Luo G."/>
            <person name="Guo H."/>
            <person name="Ma Y."/>
            <person name="Sun W."/>
        </authorList>
    </citation>
    <scope>NUCLEOTIDE SEQUENCE [LARGE SCALE GENOMIC DNA]</scope>
    <source>
        <strain evidence="16">cv. br00</strain>
    </source>
</reference>
<dbReference type="InterPro" id="IPR036412">
    <property type="entry name" value="HAD-like_sf"/>
</dbReference>
<dbReference type="InterPro" id="IPR017969">
    <property type="entry name" value="Heavy-metal-associated_CS"/>
</dbReference>
<dbReference type="PROSITE" id="PS01047">
    <property type="entry name" value="HMA_1"/>
    <property type="match status" value="2"/>
</dbReference>
<dbReference type="InterPro" id="IPR023298">
    <property type="entry name" value="ATPase_P-typ_TM_dom_sf"/>
</dbReference>
<dbReference type="InterPro" id="IPR036163">
    <property type="entry name" value="HMA_dom_sf"/>
</dbReference>
<dbReference type="InterPro" id="IPR006121">
    <property type="entry name" value="HMA_dom"/>
</dbReference>
<evidence type="ECO:0000313" key="16">
    <source>
        <dbReference type="Proteomes" id="UP000326939"/>
    </source>
</evidence>
<evidence type="ECO:0000313" key="15">
    <source>
        <dbReference type="EMBL" id="KAB5574098.1"/>
    </source>
</evidence>
<dbReference type="SUPFAM" id="SSF81653">
    <property type="entry name" value="Calcium ATPase, transduction domain A"/>
    <property type="match status" value="1"/>
</dbReference>
<evidence type="ECO:0000259" key="14">
    <source>
        <dbReference type="PROSITE" id="PS50846"/>
    </source>
</evidence>
<feature type="domain" description="HMA" evidence="14">
    <location>
        <begin position="60"/>
        <end position="126"/>
    </location>
</feature>
<dbReference type="InterPro" id="IPR059000">
    <property type="entry name" value="ATPase_P-type_domA"/>
</dbReference>
<evidence type="ECO:0000256" key="12">
    <source>
        <dbReference type="ARBA" id="ARBA00023136"/>
    </source>
</evidence>
<evidence type="ECO:0000256" key="11">
    <source>
        <dbReference type="ARBA" id="ARBA00023065"/>
    </source>
</evidence>
<dbReference type="FunFam" id="3.30.70.100:FF:000005">
    <property type="entry name" value="Copper-exporting P-type ATPase A"/>
    <property type="match status" value="2"/>
</dbReference>
<dbReference type="FunFam" id="2.70.150.10:FF:000002">
    <property type="entry name" value="Copper-transporting ATPase 1, putative"/>
    <property type="match status" value="1"/>
</dbReference>
<dbReference type="CDD" id="cd02094">
    <property type="entry name" value="P-type_ATPase_Cu-like"/>
    <property type="match status" value="1"/>
</dbReference>
<dbReference type="PRINTS" id="PR00119">
    <property type="entry name" value="CATATPASE"/>
</dbReference>
<dbReference type="GO" id="GO:0005507">
    <property type="term" value="F:copper ion binding"/>
    <property type="evidence" value="ECO:0007669"/>
    <property type="project" value="InterPro"/>
</dbReference>
<dbReference type="GO" id="GO:0005524">
    <property type="term" value="F:ATP binding"/>
    <property type="evidence" value="ECO:0007669"/>
    <property type="project" value="UniProtKB-UniRule"/>
</dbReference>
<dbReference type="InterPro" id="IPR023299">
    <property type="entry name" value="ATPase_P-typ_cyto_dom_N"/>
</dbReference>
<dbReference type="Gene3D" id="3.40.50.1000">
    <property type="entry name" value="HAD superfamily/HAD-like"/>
    <property type="match status" value="1"/>
</dbReference>
<dbReference type="Gene3D" id="2.70.150.10">
    <property type="entry name" value="Calcium-transporting ATPase, cytoplasmic transduction domain A"/>
    <property type="match status" value="1"/>
</dbReference>
<dbReference type="Gene3D" id="3.40.1110.10">
    <property type="entry name" value="Calcium-transporting ATPase, cytoplasmic domain N"/>
    <property type="match status" value="1"/>
</dbReference>
<evidence type="ECO:0000256" key="1">
    <source>
        <dbReference type="ARBA" id="ARBA00004370"/>
    </source>
</evidence>
<dbReference type="SFLD" id="SFLDF00027">
    <property type="entry name" value="p-type_atpase"/>
    <property type="match status" value="1"/>
</dbReference>
<feature type="transmembrane region" description="Helical" evidence="13">
    <location>
        <begin position="347"/>
        <end position="369"/>
    </location>
</feature>
<dbReference type="Pfam" id="PF00403">
    <property type="entry name" value="HMA"/>
    <property type="match status" value="2"/>
</dbReference>
<feature type="transmembrane region" description="Helical" evidence="13">
    <location>
        <begin position="312"/>
        <end position="335"/>
    </location>
</feature>
<keyword evidence="13" id="KW-0067">ATP-binding</keyword>
<dbReference type="FunFam" id="3.40.50.1000:FF:000031">
    <property type="entry name" value="Probable copper-transporting ATPase HMA5"/>
    <property type="match status" value="1"/>
</dbReference>
<dbReference type="GO" id="GO:0006825">
    <property type="term" value="P:copper ion transport"/>
    <property type="evidence" value="ECO:0007669"/>
    <property type="project" value="UniProtKB-KW"/>
</dbReference>
<dbReference type="SUPFAM" id="SSF81665">
    <property type="entry name" value="Calcium ATPase, transmembrane domain M"/>
    <property type="match status" value="1"/>
</dbReference>
<keyword evidence="8" id="KW-1278">Translocase</keyword>
<dbReference type="SUPFAM" id="SSF55008">
    <property type="entry name" value="HMA, heavy metal-associated domain"/>
    <property type="match status" value="2"/>
</dbReference>
<dbReference type="Gene3D" id="3.30.70.100">
    <property type="match status" value="2"/>
</dbReference>
<feature type="transmembrane region" description="Helical" evidence="13">
    <location>
        <begin position="630"/>
        <end position="652"/>
    </location>
</feature>
<dbReference type="InterPro" id="IPR018303">
    <property type="entry name" value="ATPase_P-typ_P_site"/>
</dbReference>
<evidence type="ECO:0000256" key="10">
    <source>
        <dbReference type="ARBA" id="ARBA00023008"/>
    </source>
</evidence>
<dbReference type="Pfam" id="PF00122">
    <property type="entry name" value="E1-E2_ATPase"/>
    <property type="match status" value="1"/>
</dbReference>
<evidence type="ECO:0000256" key="6">
    <source>
        <dbReference type="ARBA" id="ARBA00022737"/>
    </source>
</evidence>
<feature type="transmembrane region" description="Helical" evidence="13">
    <location>
        <begin position="585"/>
        <end position="618"/>
    </location>
</feature>
<evidence type="ECO:0000256" key="13">
    <source>
        <dbReference type="RuleBase" id="RU362081"/>
    </source>
</evidence>
<dbReference type="FunFam" id="3.40.1110.10:FF:000038">
    <property type="entry name" value="Copper-exporting P-type ATPase"/>
    <property type="match status" value="1"/>
</dbReference>
<dbReference type="SFLD" id="SFLDG00002">
    <property type="entry name" value="C1.7:_P-type_atpase_like"/>
    <property type="match status" value="1"/>
</dbReference>
<keyword evidence="13" id="KW-0547">Nucleotide-binding</keyword>
<keyword evidence="7" id="KW-0187">Copper transport</keyword>
<evidence type="ECO:0000256" key="5">
    <source>
        <dbReference type="ARBA" id="ARBA00022723"/>
    </source>
</evidence>
<keyword evidence="9 13" id="KW-1133">Transmembrane helix</keyword>
<dbReference type="InterPro" id="IPR006122">
    <property type="entry name" value="HMA_Cu_ion-bd"/>
</dbReference>
<comment type="subcellular location">
    <subcellularLocation>
        <location evidence="1 13">Membrane</location>
    </subcellularLocation>
</comment>
<evidence type="ECO:0000256" key="3">
    <source>
        <dbReference type="ARBA" id="ARBA00022448"/>
    </source>
</evidence>
<dbReference type="SFLD" id="SFLDS00003">
    <property type="entry name" value="Haloacid_Dehalogenase"/>
    <property type="match status" value="1"/>
</dbReference>
<dbReference type="InterPro" id="IPR001757">
    <property type="entry name" value="P_typ_ATPase"/>
</dbReference>
<dbReference type="InterPro" id="IPR044492">
    <property type="entry name" value="P_typ_ATPase_HD_dom"/>
</dbReference>
<feature type="transmembrane region" description="Helical" evidence="13">
    <location>
        <begin position="966"/>
        <end position="988"/>
    </location>
</feature>
<dbReference type="InterPro" id="IPR023214">
    <property type="entry name" value="HAD_sf"/>
</dbReference>
<comment type="caution">
    <text evidence="15">The sequence shown here is derived from an EMBL/GenBank/DDBJ whole genome shotgun (WGS) entry which is preliminary data.</text>
</comment>
<evidence type="ECO:0000256" key="9">
    <source>
        <dbReference type="ARBA" id="ARBA00022989"/>
    </source>
</evidence>
<evidence type="ECO:0000256" key="7">
    <source>
        <dbReference type="ARBA" id="ARBA00022796"/>
    </source>
</evidence>
<evidence type="ECO:0000256" key="4">
    <source>
        <dbReference type="ARBA" id="ARBA00022692"/>
    </source>
</evidence>
<dbReference type="NCBIfam" id="TIGR01525">
    <property type="entry name" value="ATPase-IB_hvy"/>
    <property type="match status" value="1"/>
</dbReference>
<proteinExistence type="inferred from homology"/>
<organism evidence="15 16">
    <name type="scientific">Salix brachista</name>
    <dbReference type="NCBI Taxonomy" id="2182728"/>
    <lineage>
        <taxon>Eukaryota</taxon>
        <taxon>Viridiplantae</taxon>
        <taxon>Streptophyta</taxon>
        <taxon>Embryophyta</taxon>
        <taxon>Tracheophyta</taxon>
        <taxon>Spermatophyta</taxon>
        <taxon>Magnoliopsida</taxon>
        <taxon>eudicotyledons</taxon>
        <taxon>Gunneridae</taxon>
        <taxon>Pentapetalae</taxon>
        <taxon>rosids</taxon>
        <taxon>fabids</taxon>
        <taxon>Malpighiales</taxon>
        <taxon>Salicaceae</taxon>
        <taxon>Saliceae</taxon>
        <taxon>Salix</taxon>
    </lineage>
</organism>
<sequence length="1032" mass="110910">MRDLQLGQVAGNRKAPPALISAGEEDADDMKEDVGLLDSYKSLGDDDDSHRIVIEDDGLKRIQVRVTGMTCAACSNSVESALKSVNGVFRASVALLQNKADVVFDPALVKDYDIKNAIEDAGFEAEILSEPIKLKTKPNGTLLGQFTIGGMTCAACVNSVEGILRDLPGVKRAVVALATSLGEVEYDPIVISKDDIVNAIEDAGFDASLVESSQHDKIVLGVAGIFSEVDVQLLEGILSMLKGVRQFRYNWISSELEVLFDPEVLGSRSLVDGIEGGSNGKFKLHPINPYSRMTSKDVGETSAMFRLFISSLFLSIPIFFMRVICPYVPLLYSLLLWRCGPFLMGDWLKWALVSVVQFVIGKRFYLAAGRALRNGTTNMDVLVALGTSASYFYSVCALLYGAVTGFWSPTYFETSSMLITFVLLGKYLECLAKGKTSDAIKKLVELAPATALLPSDTLKVLPGTKVPADGVVVWGSSYVNESMVTGESAPVLKEDGSTVIGGTMNLHGALHIKATKVGSDAVLSQIISLVETAQMSKAPIQKFADYVSTTYMALALIYFTTVVLLVEFFLWNMSSALGRTAVPNACLYVVASIFVPIVVGLSLVTLFCWYISGILGAYPEEWLPKNGNYFVFSLMFSISVVVIACPCTLGLATPTAVMVATGVGANNGVLIKGGEALERAQKIKYVIFDKTGTLTQGKASVTDAKVFTGMGRGEFLRWVASAEASSEHPLAKAIVEYARHFHFFDETSATSQTPSKESTISGWLLDVSDFLALPGRGVKCFVDGKQVLVGNRKLMTESGIAIPDQVEHFVVELEESAKTGVLVAFDENIIGVLGIADPLKREAAVVIEGLLKMGVKPVMVTGDNWRTARAVAKEVGIQDVRAEVMPAGKADVIHSFQKDGSIVSMVGDGINDSPALAAADIGMAIGAGTDIAIEAADYVLMRNNLEDVITAIDLSRKTFSRIRLNYIFAMAYNVIAIPIAGGALYPSLGIMLPPWVAGACMALSSVSVVCSSLLLRRYRKPRLTTILEITVE</sequence>
<dbReference type="PANTHER" id="PTHR46594:SF6">
    <property type="entry name" value="COPPER-TRANSPORTING ATPASE RAN1"/>
    <property type="match status" value="1"/>
</dbReference>
<dbReference type="GO" id="GO:0019829">
    <property type="term" value="F:ATPase-coupled monoatomic cation transmembrane transporter activity"/>
    <property type="evidence" value="ECO:0007669"/>
    <property type="project" value="InterPro"/>
</dbReference>
<dbReference type="FunFam" id="3.40.1110.10:FF:000065">
    <property type="entry name" value="Copper-transporting ATPase RAN1"/>
    <property type="match status" value="1"/>
</dbReference>
<dbReference type="PROSITE" id="PS00154">
    <property type="entry name" value="ATPASE_E1_E2"/>
    <property type="match status" value="1"/>
</dbReference>
<evidence type="ECO:0000256" key="8">
    <source>
        <dbReference type="ARBA" id="ARBA00022967"/>
    </source>
</evidence>
<feature type="transmembrane region" description="Helical" evidence="13">
    <location>
        <begin position="551"/>
        <end position="573"/>
    </location>
</feature>
<protein>
    <recommendedName>
        <fullName evidence="14">HMA domain-containing protein</fullName>
    </recommendedName>
</protein>
<dbReference type="NCBIfam" id="TIGR01494">
    <property type="entry name" value="ATPase_P-type"/>
    <property type="match status" value="1"/>
</dbReference>
<keyword evidence="11" id="KW-0406">Ion transport</keyword>
<accession>A0A5N5P4E5</accession>
<feature type="transmembrane region" description="Helical" evidence="13">
    <location>
        <begin position="381"/>
        <end position="407"/>
    </location>
</feature>
<keyword evidence="12 13" id="KW-0472">Membrane</keyword>
<keyword evidence="4 13" id="KW-0812">Transmembrane</keyword>
<gene>
    <name evidence="15" type="ORF">DKX38_001292</name>
</gene>
<name>A0A5N5P4E5_9ROSI</name>
<keyword evidence="16" id="KW-1185">Reference proteome</keyword>
<keyword evidence="6" id="KW-0677">Repeat</keyword>
<dbReference type="AlphaFoldDB" id="A0A5N5P4E5"/>
<feature type="domain" description="HMA" evidence="14">
    <location>
        <begin position="142"/>
        <end position="208"/>
    </location>
</feature>
<dbReference type="PANTHER" id="PTHR46594">
    <property type="entry name" value="P-TYPE CATION-TRANSPORTING ATPASE"/>
    <property type="match status" value="1"/>
</dbReference>
<dbReference type="GO" id="GO:0016887">
    <property type="term" value="F:ATP hydrolysis activity"/>
    <property type="evidence" value="ECO:0007669"/>
    <property type="project" value="InterPro"/>
</dbReference>
<dbReference type="EMBL" id="VDCV01000001">
    <property type="protein sequence ID" value="KAB5574098.1"/>
    <property type="molecule type" value="Genomic_DNA"/>
</dbReference>
<keyword evidence="5 13" id="KW-0479">Metal-binding</keyword>